<comment type="caution">
    <text evidence="1">The sequence shown here is derived from an EMBL/GenBank/DDBJ whole genome shotgun (WGS) entry which is preliminary data.</text>
</comment>
<evidence type="ECO:0000313" key="2">
    <source>
        <dbReference type="Proteomes" id="UP001143910"/>
    </source>
</evidence>
<gene>
    <name evidence="1" type="ORF">NQ176_g9973</name>
</gene>
<evidence type="ECO:0000313" key="1">
    <source>
        <dbReference type="EMBL" id="KAJ2966806.1"/>
    </source>
</evidence>
<keyword evidence="2" id="KW-1185">Reference proteome</keyword>
<sequence length="91" mass="9687">MLRLGCTARVLGQRALELAQLLDLPDVRYVVLVVEGVDSAGYVATESILVVPKRTGLVEEVETVVGEEVGRLGEVVDGRLDADVQLVEGGI</sequence>
<dbReference type="EMBL" id="JANJQO010002505">
    <property type="protein sequence ID" value="KAJ2966806.1"/>
    <property type="molecule type" value="Genomic_DNA"/>
</dbReference>
<accession>A0ACC1MKJ8</accession>
<reference evidence="1" key="1">
    <citation type="submission" date="2022-08" db="EMBL/GenBank/DDBJ databases">
        <title>Genome Sequence of Lecanicillium fungicola.</title>
        <authorList>
            <person name="Buettner E."/>
        </authorList>
    </citation>
    <scope>NUCLEOTIDE SEQUENCE</scope>
    <source>
        <strain evidence="1">Babe33</strain>
    </source>
</reference>
<protein>
    <submittedName>
        <fullName evidence="1">Uncharacterized protein</fullName>
    </submittedName>
</protein>
<organism evidence="1 2">
    <name type="scientific">Zarea fungicola</name>
    <dbReference type="NCBI Taxonomy" id="93591"/>
    <lineage>
        <taxon>Eukaryota</taxon>
        <taxon>Fungi</taxon>
        <taxon>Dikarya</taxon>
        <taxon>Ascomycota</taxon>
        <taxon>Pezizomycotina</taxon>
        <taxon>Sordariomycetes</taxon>
        <taxon>Hypocreomycetidae</taxon>
        <taxon>Hypocreales</taxon>
        <taxon>Cordycipitaceae</taxon>
        <taxon>Zarea</taxon>
    </lineage>
</organism>
<name>A0ACC1MKJ8_9HYPO</name>
<proteinExistence type="predicted"/>
<dbReference type="Proteomes" id="UP001143910">
    <property type="component" value="Unassembled WGS sequence"/>
</dbReference>